<dbReference type="EMBL" id="ML220130">
    <property type="protein sequence ID" value="TGZ79619.1"/>
    <property type="molecule type" value="Genomic_DNA"/>
</dbReference>
<dbReference type="SUPFAM" id="SSF56529">
    <property type="entry name" value="FAH"/>
    <property type="match status" value="1"/>
</dbReference>
<keyword evidence="2" id="KW-0479">Metal-binding</keyword>
<dbReference type="PANTHER" id="PTHR11820">
    <property type="entry name" value="ACYLPYRUVASE"/>
    <property type="match status" value="1"/>
</dbReference>
<evidence type="ECO:0000256" key="2">
    <source>
        <dbReference type="ARBA" id="ARBA00022723"/>
    </source>
</evidence>
<accession>A0A4S2MT20</accession>
<dbReference type="InParanoid" id="A0A4S2MT20"/>
<evidence type="ECO:0000256" key="1">
    <source>
        <dbReference type="ARBA" id="ARBA00010211"/>
    </source>
</evidence>
<proteinExistence type="inferred from homology"/>
<dbReference type="FunCoup" id="A0A4S2MT20">
    <property type="interactions" value="482"/>
</dbReference>
<dbReference type="GO" id="GO:0018773">
    <property type="term" value="F:acetylpyruvate hydrolase activity"/>
    <property type="evidence" value="ECO:0007669"/>
    <property type="project" value="TreeGrafter"/>
</dbReference>
<dbReference type="InterPro" id="IPR036663">
    <property type="entry name" value="Fumarylacetoacetase_C_sf"/>
</dbReference>
<gene>
    <name evidence="4" type="ORF">EX30DRAFT_333165</name>
</gene>
<dbReference type="Proteomes" id="UP000298138">
    <property type="component" value="Unassembled WGS sequence"/>
</dbReference>
<dbReference type="Pfam" id="PF01557">
    <property type="entry name" value="FAA_hydrolase"/>
    <property type="match status" value="1"/>
</dbReference>
<feature type="domain" description="Fumarylacetoacetase-like C-terminal" evidence="3">
    <location>
        <begin position="15"/>
        <end position="207"/>
    </location>
</feature>
<dbReference type="STRING" id="341454.A0A4S2MT20"/>
<reference evidence="4 5" key="1">
    <citation type="submission" date="2019-04" db="EMBL/GenBank/DDBJ databases">
        <title>Comparative genomics and transcriptomics to analyze fruiting body development in filamentous ascomycetes.</title>
        <authorList>
            <consortium name="DOE Joint Genome Institute"/>
            <person name="Lutkenhaus R."/>
            <person name="Traeger S."/>
            <person name="Breuer J."/>
            <person name="Kuo A."/>
            <person name="Lipzen A."/>
            <person name="Pangilinan J."/>
            <person name="Dilworth D."/>
            <person name="Sandor L."/>
            <person name="Poggeler S."/>
            <person name="Barry K."/>
            <person name="Grigoriev I.V."/>
            <person name="Nowrousian M."/>
        </authorList>
    </citation>
    <scope>NUCLEOTIDE SEQUENCE [LARGE SCALE GENOMIC DNA]</scope>
    <source>
        <strain evidence="4 5">CBS 389.68</strain>
    </source>
</reference>
<evidence type="ECO:0000313" key="4">
    <source>
        <dbReference type="EMBL" id="TGZ79619.1"/>
    </source>
</evidence>
<dbReference type="AlphaFoldDB" id="A0A4S2MT20"/>
<evidence type="ECO:0000313" key="5">
    <source>
        <dbReference type="Proteomes" id="UP000298138"/>
    </source>
</evidence>
<comment type="similarity">
    <text evidence="1">Belongs to the FAH family.</text>
</comment>
<dbReference type="PANTHER" id="PTHR11820:SF7">
    <property type="entry name" value="ACYLPYRUVASE FAHD1, MITOCHONDRIAL"/>
    <property type="match status" value="1"/>
</dbReference>
<dbReference type="GO" id="GO:0046872">
    <property type="term" value="F:metal ion binding"/>
    <property type="evidence" value="ECO:0007669"/>
    <property type="project" value="UniProtKB-KW"/>
</dbReference>
<sequence>MSVARSLLRIKAPRTVACIGRNYADHIKELGNTAPAEPFYFLKPASSILHPKAGPLLVPKNNNVHFEVELAAVIGPKGADDDVNPGNARERIKGYAVAIDMTSRTYQELAKKKGLPWTLSKGLKTFLPISHFIPKEKIPDPMNVELHLEVNGQVKQQDSTALMLKNVDQLITHCASVSPLEEDDLVLTGTPKGVGPVVPGDVITAGVRVNGQELEEGKIEVKVEERTSGYGSE</sequence>
<dbReference type="InterPro" id="IPR011234">
    <property type="entry name" value="Fumarylacetoacetase-like_C"/>
</dbReference>
<keyword evidence="5" id="KW-1185">Reference proteome</keyword>
<dbReference type="GO" id="GO:0005739">
    <property type="term" value="C:mitochondrion"/>
    <property type="evidence" value="ECO:0007669"/>
    <property type="project" value="TreeGrafter"/>
</dbReference>
<dbReference type="Gene3D" id="3.90.850.10">
    <property type="entry name" value="Fumarylacetoacetase-like, C-terminal domain"/>
    <property type="match status" value="1"/>
</dbReference>
<name>A0A4S2MT20_9PEZI</name>
<evidence type="ECO:0000259" key="3">
    <source>
        <dbReference type="Pfam" id="PF01557"/>
    </source>
</evidence>
<protein>
    <recommendedName>
        <fullName evidence="3">Fumarylacetoacetase-like C-terminal domain-containing protein</fullName>
    </recommendedName>
</protein>
<organism evidence="4 5">
    <name type="scientific">Ascodesmis nigricans</name>
    <dbReference type="NCBI Taxonomy" id="341454"/>
    <lineage>
        <taxon>Eukaryota</taxon>
        <taxon>Fungi</taxon>
        <taxon>Dikarya</taxon>
        <taxon>Ascomycota</taxon>
        <taxon>Pezizomycotina</taxon>
        <taxon>Pezizomycetes</taxon>
        <taxon>Pezizales</taxon>
        <taxon>Ascodesmidaceae</taxon>
        <taxon>Ascodesmis</taxon>
    </lineage>
</organism>
<dbReference type="OrthoDB" id="74910at2759"/>